<dbReference type="KEGG" id="acel:acsn021_17720"/>
<evidence type="ECO:0000256" key="1">
    <source>
        <dbReference type="ARBA" id="ARBA00022729"/>
    </source>
</evidence>
<dbReference type="SUPFAM" id="SSF53850">
    <property type="entry name" value="Periplasmic binding protein-like II"/>
    <property type="match status" value="1"/>
</dbReference>
<dbReference type="PANTHER" id="PTHR43649:SF33">
    <property type="entry name" value="POLYGALACTURONAN_RHAMNOGALACTURONAN-BINDING PROTEIN YTCQ"/>
    <property type="match status" value="1"/>
</dbReference>
<dbReference type="PANTHER" id="PTHR43649">
    <property type="entry name" value="ARABINOSE-BINDING PROTEIN-RELATED"/>
    <property type="match status" value="1"/>
</dbReference>
<reference evidence="2 3" key="1">
    <citation type="journal article" date="2016" name="Int. J. Syst. Evol. Microbiol.">
        <title>Descriptions of Anaerotaenia torta gen. nov., sp. nov. and Anaerocolumna cellulosilytica gen. nov., sp. nov. isolated from a methanogenic reactor of cattle waste.</title>
        <authorList>
            <person name="Uek A."/>
            <person name="Ohtaki Y."/>
            <person name="Kaku N."/>
            <person name="Ueki K."/>
        </authorList>
    </citation>
    <scope>NUCLEOTIDE SEQUENCE [LARGE SCALE GENOMIC DNA]</scope>
    <source>
        <strain evidence="2 3">SN021</strain>
    </source>
</reference>
<dbReference type="Gene3D" id="3.40.190.10">
    <property type="entry name" value="Periplasmic binding protein-like II"/>
    <property type="match status" value="2"/>
</dbReference>
<proteinExistence type="predicted"/>
<dbReference type="Proteomes" id="UP000515561">
    <property type="component" value="Chromosome"/>
</dbReference>
<gene>
    <name evidence="2" type="ORF">acsn021_17720</name>
</gene>
<evidence type="ECO:0000313" key="3">
    <source>
        <dbReference type="Proteomes" id="UP000515561"/>
    </source>
</evidence>
<evidence type="ECO:0000313" key="2">
    <source>
        <dbReference type="EMBL" id="BCJ94203.1"/>
    </source>
</evidence>
<sequence length="588" mass="66260">MKTRKKAIRLAAVLVAFSLIMTGCGGKNKTVNNTTANTSSQSDTALGGIDRTEPLTLEIYDVAANYQGMQSGWFGKVVKDKFNLELNIIAPQASGNGEALYQTRTASGKLGDIILLDNSPLQDCIKAGLISDITNEVQSSENLNQYYEQYKTFNTGLEENTEGKIYGLPCQITNTSPTTYTDTEIYISPMLPWDYYTEIGTPEMKTMEDLLKVLEQIQAAHPVNAAGDPSYAISLWADWDKGGTQITMETATQLTKMYGYEVNGSIMLGNTGDMKQVTDDDGAYYKMLHFFFEANQRGLVDPDSGTQNWDTACTKMKNKQVLMFWYSWQRGFWNTPDRANDRNAYIYAPVQDMNFYQPSDSYYGDGRALAIGSHMEGNTRARAIEFLDWLISPEGLDFLHAGIPDWSYTKDSEGKYTLTEEGLYGLMENRTVPDEWGGGGFDDGNSKINQWPLHSVSTNPNTGETYNYNYWNSYLEANKTIMTKEWSEKYGAPNQVAYLEKTGQLKPVPNVNIILPSDTTDIALIRSQCATIICDTSWRMVFAKDEEDFKAMWEEMKIQLEGLDWNQLVEFDKSKFEKVLEAREAAMK</sequence>
<dbReference type="AlphaFoldDB" id="A0A6S6QS90"/>
<keyword evidence="1" id="KW-0732">Signal</keyword>
<dbReference type="PROSITE" id="PS51257">
    <property type="entry name" value="PROKAR_LIPOPROTEIN"/>
    <property type="match status" value="1"/>
</dbReference>
<accession>A0A6S6QS90</accession>
<name>A0A6S6QS90_9FIRM</name>
<organism evidence="2 3">
    <name type="scientific">Anaerocolumna cellulosilytica</name>
    <dbReference type="NCBI Taxonomy" id="433286"/>
    <lineage>
        <taxon>Bacteria</taxon>
        <taxon>Bacillati</taxon>
        <taxon>Bacillota</taxon>
        <taxon>Clostridia</taxon>
        <taxon>Lachnospirales</taxon>
        <taxon>Lachnospiraceae</taxon>
        <taxon>Anaerocolumna</taxon>
    </lineage>
</organism>
<keyword evidence="3" id="KW-1185">Reference proteome</keyword>
<protein>
    <submittedName>
        <fullName evidence="2">Uncharacterized protein</fullName>
    </submittedName>
</protein>
<dbReference type="RefSeq" id="WP_184091294.1">
    <property type="nucleotide sequence ID" value="NZ_AP023367.1"/>
</dbReference>
<dbReference type="InterPro" id="IPR050490">
    <property type="entry name" value="Bact_solute-bd_prot1"/>
</dbReference>
<dbReference type="EMBL" id="AP023367">
    <property type="protein sequence ID" value="BCJ94203.1"/>
    <property type="molecule type" value="Genomic_DNA"/>
</dbReference>